<accession>A0A5N8VT89</accession>
<reference evidence="2 3" key="1">
    <citation type="submission" date="2019-07" db="EMBL/GenBank/DDBJ databases">
        <title>New species of Amycolatopsis and Streptomyces.</title>
        <authorList>
            <person name="Duangmal K."/>
            <person name="Teo W.F.A."/>
            <person name="Lipun K."/>
        </authorList>
    </citation>
    <scope>NUCLEOTIDE SEQUENCE [LARGE SCALE GENOMIC DNA]</scope>
    <source>
        <strain evidence="2 3">NBRC 109810</strain>
    </source>
</reference>
<name>A0A5N8VT89_9ACTN</name>
<evidence type="ECO:0000313" key="2">
    <source>
        <dbReference type="EMBL" id="MPY37258.1"/>
    </source>
</evidence>
<evidence type="ECO:0000313" key="3">
    <source>
        <dbReference type="Proteomes" id="UP000325849"/>
    </source>
</evidence>
<evidence type="ECO:0000256" key="1">
    <source>
        <dbReference type="SAM" id="MobiDB-lite"/>
    </source>
</evidence>
<organism evidence="2 3">
    <name type="scientific">Streptomyces adustus</name>
    <dbReference type="NCBI Taxonomy" id="1609272"/>
    <lineage>
        <taxon>Bacteria</taxon>
        <taxon>Bacillati</taxon>
        <taxon>Actinomycetota</taxon>
        <taxon>Actinomycetes</taxon>
        <taxon>Kitasatosporales</taxon>
        <taxon>Streptomycetaceae</taxon>
        <taxon>Streptomyces</taxon>
    </lineage>
</organism>
<evidence type="ECO:0008006" key="4">
    <source>
        <dbReference type="Google" id="ProtNLM"/>
    </source>
</evidence>
<sequence length="242" mass="24891">MRNTRIGGAVGLTLLLAGCGGTGTPEASERTTPPASASSPQPAPAADKGPECEGAKSAAGVHLLRGGATALPDGGKATYAEAAADGRHRTAVLSADDGRRTVAPGGKVTLGGHAYTVAQICTYRVVLTTADHNGTNQGAQMATWPTTQDGHWRLRWHVPDNGPAMGAVVTDVQDGPARASISVTAPGQGQLAFYDDVRKGGTVEIANRLWKVEAIDPGHMNVDMNSPEFKAGHVDLRELGDA</sequence>
<dbReference type="AlphaFoldDB" id="A0A5N8VT89"/>
<comment type="caution">
    <text evidence="2">The sequence shown here is derived from an EMBL/GenBank/DDBJ whole genome shotgun (WGS) entry which is preliminary data.</text>
</comment>
<dbReference type="RefSeq" id="WP_152894854.1">
    <property type="nucleotide sequence ID" value="NZ_VJZD01000294.1"/>
</dbReference>
<gene>
    <name evidence="2" type="ORF">FNH09_40455</name>
</gene>
<feature type="region of interest" description="Disordered" evidence="1">
    <location>
        <begin position="21"/>
        <end position="56"/>
    </location>
</feature>
<dbReference type="Proteomes" id="UP000325849">
    <property type="component" value="Unassembled WGS sequence"/>
</dbReference>
<protein>
    <recommendedName>
        <fullName evidence="4">Lipoprotein</fullName>
    </recommendedName>
</protein>
<keyword evidence="3" id="KW-1185">Reference proteome</keyword>
<feature type="compositionally biased region" description="Low complexity" evidence="1">
    <location>
        <begin position="33"/>
        <end position="46"/>
    </location>
</feature>
<proteinExistence type="predicted"/>
<dbReference type="PROSITE" id="PS51257">
    <property type="entry name" value="PROKAR_LIPOPROTEIN"/>
    <property type="match status" value="1"/>
</dbReference>
<dbReference type="EMBL" id="VJZD01000294">
    <property type="protein sequence ID" value="MPY37258.1"/>
    <property type="molecule type" value="Genomic_DNA"/>
</dbReference>
<dbReference type="OrthoDB" id="4292483at2"/>